<dbReference type="AlphaFoldDB" id="A0AAW1LW67"/>
<dbReference type="Pfam" id="PF17921">
    <property type="entry name" value="Integrase_H2C2"/>
    <property type="match status" value="1"/>
</dbReference>
<evidence type="ECO:0000313" key="4">
    <source>
        <dbReference type="Proteomes" id="UP001458880"/>
    </source>
</evidence>
<dbReference type="EMBL" id="JASPKY010000092">
    <property type="protein sequence ID" value="KAK9738009.1"/>
    <property type="molecule type" value="Genomic_DNA"/>
</dbReference>
<dbReference type="InterPro" id="IPR050951">
    <property type="entry name" value="Retrovirus_Pol_polyprotein"/>
</dbReference>
<keyword evidence="4" id="KW-1185">Reference proteome</keyword>
<dbReference type="InterPro" id="IPR043128">
    <property type="entry name" value="Rev_trsase/Diguanyl_cyclase"/>
</dbReference>
<dbReference type="EC" id="2.7.7.49" evidence="1"/>
<reference evidence="3 4" key="1">
    <citation type="journal article" date="2024" name="BMC Genomics">
        <title>De novo assembly and annotation of Popillia japonica's genome with initial clues to its potential as an invasive pest.</title>
        <authorList>
            <person name="Cucini C."/>
            <person name="Boschi S."/>
            <person name="Funari R."/>
            <person name="Cardaioli E."/>
            <person name="Iannotti N."/>
            <person name="Marturano G."/>
            <person name="Paoli F."/>
            <person name="Bruttini M."/>
            <person name="Carapelli A."/>
            <person name="Frati F."/>
            <person name="Nardi F."/>
        </authorList>
    </citation>
    <scope>NUCLEOTIDE SEQUENCE [LARGE SCALE GENOMIC DNA]</scope>
    <source>
        <strain evidence="3">DMR45628</strain>
    </source>
</reference>
<dbReference type="Gene3D" id="3.30.70.270">
    <property type="match status" value="1"/>
</dbReference>
<dbReference type="Gene3D" id="1.10.340.70">
    <property type="match status" value="1"/>
</dbReference>
<sequence>MPFGLKNAPTTFQKMMAQEITDASDNAVAHSTVVVPINPVVVEVQDAQQQADDITGLLHTWTRLHDHGPSGNEDTITGLLHTWTRLHDHGPSGNEDTSILELYSNRDGYLRRRQGGDELLVVPKAAIPRVIYEYHDSPTAGHPSAEETIRTIESRFFWSTLRKDVRTYVRACPICTCYKRGPHFGLPCGRMSGPTYARAPFAPATNEDPSKAQLQ</sequence>
<dbReference type="InterPro" id="IPR041588">
    <property type="entry name" value="Integrase_H2C2"/>
</dbReference>
<protein>
    <recommendedName>
        <fullName evidence="1">RNA-directed DNA polymerase</fullName>
        <ecNumber evidence="1">2.7.7.49</ecNumber>
    </recommendedName>
</protein>
<gene>
    <name evidence="3" type="ORF">QE152_g10233</name>
</gene>
<accession>A0AAW1LW67</accession>
<dbReference type="FunFam" id="1.10.340.70:FF:000001">
    <property type="entry name" value="Retrovirus-related Pol polyprotein from transposon gypsy-like Protein"/>
    <property type="match status" value="1"/>
</dbReference>
<comment type="caution">
    <text evidence="3">The sequence shown here is derived from an EMBL/GenBank/DDBJ whole genome shotgun (WGS) entry which is preliminary data.</text>
</comment>
<dbReference type="GO" id="GO:0003964">
    <property type="term" value="F:RNA-directed DNA polymerase activity"/>
    <property type="evidence" value="ECO:0007669"/>
    <property type="project" value="UniProtKB-EC"/>
</dbReference>
<proteinExistence type="predicted"/>
<name>A0AAW1LW67_POPJA</name>
<dbReference type="Proteomes" id="UP001458880">
    <property type="component" value="Unassembled WGS sequence"/>
</dbReference>
<evidence type="ECO:0000256" key="1">
    <source>
        <dbReference type="ARBA" id="ARBA00012493"/>
    </source>
</evidence>
<organism evidence="3 4">
    <name type="scientific">Popillia japonica</name>
    <name type="common">Japanese beetle</name>
    <dbReference type="NCBI Taxonomy" id="7064"/>
    <lineage>
        <taxon>Eukaryota</taxon>
        <taxon>Metazoa</taxon>
        <taxon>Ecdysozoa</taxon>
        <taxon>Arthropoda</taxon>
        <taxon>Hexapoda</taxon>
        <taxon>Insecta</taxon>
        <taxon>Pterygota</taxon>
        <taxon>Neoptera</taxon>
        <taxon>Endopterygota</taxon>
        <taxon>Coleoptera</taxon>
        <taxon>Polyphaga</taxon>
        <taxon>Scarabaeiformia</taxon>
        <taxon>Scarabaeidae</taxon>
        <taxon>Rutelinae</taxon>
        <taxon>Popillia</taxon>
    </lineage>
</organism>
<dbReference type="PANTHER" id="PTHR37984">
    <property type="entry name" value="PROTEIN CBG26694"/>
    <property type="match status" value="1"/>
</dbReference>
<evidence type="ECO:0000259" key="2">
    <source>
        <dbReference type="Pfam" id="PF17921"/>
    </source>
</evidence>
<feature type="domain" description="Integrase zinc-binding" evidence="2">
    <location>
        <begin position="122"/>
        <end position="179"/>
    </location>
</feature>
<evidence type="ECO:0000313" key="3">
    <source>
        <dbReference type="EMBL" id="KAK9738009.1"/>
    </source>
</evidence>
<dbReference type="PANTHER" id="PTHR37984:SF5">
    <property type="entry name" value="PROTEIN NYNRIN-LIKE"/>
    <property type="match status" value="1"/>
</dbReference>